<reference evidence="10" key="1">
    <citation type="submission" date="2023-07" db="EMBL/GenBank/DDBJ databases">
        <authorList>
            <consortium name="CYATHOMIX"/>
        </authorList>
    </citation>
    <scope>NUCLEOTIDE SEQUENCE</scope>
    <source>
        <strain evidence="10">N/A</strain>
    </source>
</reference>
<feature type="domain" description="Protein kinase" evidence="9">
    <location>
        <begin position="95"/>
        <end position="366"/>
    </location>
</feature>
<evidence type="ECO:0000256" key="8">
    <source>
        <dbReference type="SAM" id="MobiDB-lite"/>
    </source>
</evidence>
<feature type="compositionally biased region" description="Polar residues" evidence="8">
    <location>
        <begin position="411"/>
        <end position="430"/>
    </location>
</feature>
<dbReference type="Proteomes" id="UP001176961">
    <property type="component" value="Unassembled WGS sequence"/>
</dbReference>
<evidence type="ECO:0000313" key="10">
    <source>
        <dbReference type="EMBL" id="CAJ0602966.1"/>
    </source>
</evidence>
<comment type="caution">
    <text evidence="10">The sequence shown here is derived from an EMBL/GenBank/DDBJ whole genome shotgun (WGS) entry which is preliminary data.</text>
</comment>
<dbReference type="PROSITE" id="PS00107">
    <property type="entry name" value="PROTEIN_KINASE_ATP"/>
    <property type="match status" value="1"/>
</dbReference>
<evidence type="ECO:0000259" key="9">
    <source>
        <dbReference type="PROSITE" id="PS50011"/>
    </source>
</evidence>
<dbReference type="GO" id="GO:0034501">
    <property type="term" value="P:protein localization to kinetochore"/>
    <property type="evidence" value="ECO:0007669"/>
    <property type="project" value="TreeGrafter"/>
</dbReference>
<dbReference type="SUPFAM" id="SSF56112">
    <property type="entry name" value="Protein kinase-like (PK-like)"/>
    <property type="match status" value="1"/>
</dbReference>
<keyword evidence="5 6" id="KW-0067">ATP-binding</keyword>
<feature type="compositionally biased region" description="Basic residues" evidence="8">
    <location>
        <begin position="35"/>
        <end position="55"/>
    </location>
</feature>
<dbReference type="InterPro" id="IPR000719">
    <property type="entry name" value="Prot_kinase_dom"/>
</dbReference>
<organism evidence="10 11">
    <name type="scientific">Cylicocyclus nassatus</name>
    <name type="common">Nematode worm</name>
    <dbReference type="NCBI Taxonomy" id="53992"/>
    <lineage>
        <taxon>Eukaryota</taxon>
        <taxon>Metazoa</taxon>
        <taxon>Ecdysozoa</taxon>
        <taxon>Nematoda</taxon>
        <taxon>Chromadorea</taxon>
        <taxon>Rhabditida</taxon>
        <taxon>Rhabditina</taxon>
        <taxon>Rhabditomorpha</taxon>
        <taxon>Strongyloidea</taxon>
        <taxon>Strongylidae</taxon>
        <taxon>Cylicocyclus</taxon>
    </lineage>
</organism>
<evidence type="ECO:0000256" key="2">
    <source>
        <dbReference type="ARBA" id="ARBA00022679"/>
    </source>
</evidence>
<dbReference type="SMART" id="SM00220">
    <property type="entry name" value="S_TKc"/>
    <property type="match status" value="1"/>
</dbReference>
<keyword evidence="3 6" id="KW-0547">Nucleotide-binding</keyword>
<dbReference type="InterPro" id="IPR008271">
    <property type="entry name" value="Ser/Thr_kinase_AS"/>
</dbReference>
<dbReference type="PANTHER" id="PTHR22974">
    <property type="entry name" value="MIXED LINEAGE PROTEIN KINASE"/>
    <property type="match status" value="1"/>
</dbReference>
<dbReference type="GO" id="GO:0005524">
    <property type="term" value="F:ATP binding"/>
    <property type="evidence" value="ECO:0007669"/>
    <property type="project" value="UniProtKB-UniRule"/>
</dbReference>
<dbReference type="GO" id="GO:0000776">
    <property type="term" value="C:kinetochore"/>
    <property type="evidence" value="ECO:0007669"/>
    <property type="project" value="TreeGrafter"/>
</dbReference>
<name>A0AA36H392_CYLNA</name>
<accession>A0AA36H392</accession>
<evidence type="ECO:0000256" key="6">
    <source>
        <dbReference type="PROSITE-ProRule" id="PRU10141"/>
    </source>
</evidence>
<gene>
    <name evidence="10" type="ORF">CYNAS_LOCUS14949</name>
</gene>
<evidence type="ECO:0000256" key="4">
    <source>
        <dbReference type="ARBA" id="ARBA00022777"/>
    </source>
</evidence>
<dbReference type="GO" id="GO:0004712">
    <property type="term" value="F:protein serine/threonine/tyrosine kinase activity"/>
    <property type="evidence" value="ECO:0007669"/>
    <property type="project" value="TreeGrafter"/>
</dbReference>
<keyword evidence="2" id="KW-0808">Transferase</keyword>
<evidence type="ECO:0000313" key="11">
    <source>
        <dbReference type="Proteomes" id="UP001176961"/>
    </source>
</evidence>
<feature type="compositionally biased region" description="Basic and acidic residues" evidence="8">
    <location>
        <begin position="20"/>
        <end position="34"/>
    </location>
</feature>
<keyword evidence="4" id="KW-0418">Kinase</keyword>
<keyword evidence="1 7" id="KW-0723">Serine/threonine-protein kinase</keyword>
<evidence type="ECO:0000256" key="7">
    <source>
        <dbReference type="RuleBase" id="RU000304"/>
    </source>
</evidence>
<feature type="region of interest" description="Disordered" evidence="8">
    <location>
        <begin position="1"/>
        <end position="58"/>
    </location>
</feature>
<sequence length="430" mass="48589">MRRGSRALLQLLDRSRKKKDPQTSERKHSKELTRGRRKTDKLKKKRRKNVKRKKSFSGEGVQGKSTLLLPEYVRECLRKSKEESTEYVEIDGILYTKGKRLGSGGSSSVWKVTKEDGNCFALKEVNLRRNAEILRGEAKRLHILRDAPHIVNLITHDLVDNGLTLRMILELGEVDLEVELKRQQGKFDASIARTFALEIAMGIKEMHDHSIIHLDIKLANILIIGGCIKIMDLGLSAILANDEDAVIRDFMFGSNRPPEQIIPRGDGTYKLTKKVDTWGFGFVVYQMNYGRRPFSDLPGKTMTAILDPNVRLQHDLEADPILTEFLEVLAFFVSRLFSLISLFWMCTIRDVKERASIEKLLAHQYLAEATPIANRGCAGKTEDIFGYRKNSMTRIKSLVAADHRTGGMRTAINSDGGTSQTTNSSSEQLS</sequence>
<dbReference type="PROSITE" id="PS50011">
    <property type="entry name" value="PROTEIN_KINASE_DOM"/>
    <property type="match status" value="1"/>
</dbReference>
<dbReference type="Gene3D" id="3.30.200.20">
    <property type="entry name" value="Phosphorylase Kinase, domain 1"/>
    <property type="match status" value="1"/>
</dbReference>
<dbReference type="Gene3D" id="1.10.510.10">
    <property type="entry name" value="Transferase(Phosphotransferase) domain 1"/>
    <property type="match status" value="1"/>
</dbReference>
<feature type="region of interest" description="Disordered" evidence="8">
    <location>
        <begin position="407"/>
        <end position="430"/>
    </location>
</feature>
<feature type="binding site" evidence="6">
    <location>
        <position position="123"/>
    </location>
    <ligand>
        <name>ATP</name>
        <dbReference type="ChEBI" id="CHEBI:30616"/>
    </ligand>
</feature>
<evidence type="ECO:0000256" key="1">
    <source>
        <dbReference type="ARBA" id="ARBA00022527"/>
    </source>
</evidence>
<dbReference type="Pfam" id="PF00069">
    <property type="entry name" value="Pkinase"/>
    <property type="match status" value="1"/>
</dbReference>
<dbReference type="GO" id="GO:0004674">
    <property type="term" value="F:protein serine/threonine kinase activity"/>
    <property type="evidence" value="ECO:0007669"/>
    <property type="project" value="UniProtKB-KW"/>
</dbReference>
<proteinExistence type="inferred from homology"/>
<dbReference type="PROSITE" id="PS00108">
    <property type="entry name" value="PROTEIN_KINASE_ST"/>
    <property type="match status" value="1"/>
</dbReference>
<keyword evidence="11" id="KW-1185">Reference proteome</keyword>
<dbReference type="GO" id="GO:0007094">
    <property type="term" value="P:mitotic spindle assembly checkpoint signaling"/>
    <property type="evidence" value="ECO:0007669"/>
    <property type="project" value="TreeGrafter"/>
</dbReference>
<dbReference type="EMBL" id="CATQJL010000305">
    <property type="protein sequence ID" value="CAJ0602966.1"/>
    <property type="molecule type" value="Genomic_DNA"/>
</dbReference>
<protein>
    <recommendedName>
        <fullName evidence="9">Protein kinase domain-containing protein</fullName>
    </recommendedName>
</protein>
<evidence type="ECO:0000256" key="3">
    <source>
        <dbReference type="ARBA" id="ARBA00022741"/>
    </source>
</evidence>
<dbReference type="PANTHER" id="PTHR22974:SF21">
    <property type="entry name" value="DUAL SPECIFICITY PROTEIN KINASE TTK"/>
    <property type="match status" value="1"/>
</dbReference>
<evidence type="ECO:0000256" key="5">
    <source>
        <dbReference type="ARBA" id="ARBA00022840"/>
    </source>
</evidence>
<dbReference type="InterPro" id="IPR011009">
    <property type="entry name" value="Kinase-like_dom_sf"/>
</dbReference>
<comment type="similarity">
    <text evidence="7">Belongs to the protein kinase superfamily.</text>
</comment>
<dbReference type="AlphaFoldDB" id="A0AA36H392"/>
<dbReference type="InterPro" id="IPR017441">
    <property type="entry name" value="Protein_kinase_ATP_BS"/>
</dbReference>
<dbReference type="GO" id="GO:0007059">
    <property type="term" value="P:chromosome segregation"/>
    <property type="evidence" value="ECO:0007669"/>
    <property type="project" value="TreeGrafter"/>
</dbReference>
<dbReference type="GO" id="GO:0033316">
    <property type="term" value="P:meiotic spindle assembly checkpoint signaling"/>
    <property type="evidence" value="ECO:0007669"/>
    <property type="project" value="TreeGrafter"/>
</dbReference>
<dbReference type="GO" id="GO:0005634">
    <property type="term" value="C:nucleus"/>
    <property type="evidence" value="ECO:0007669"/>
    <property type="project" value="TreeGrafter"/>
</dbReference>